<feature type="domain" description="RING-type" evidence="4">
    <location>
        <begin position="136"/>
        <end position="178"/>
    </location>
</feature>
<dbReference type="InterPro" id="IPR001841">
    <property type="entry name" value="Znf_RING"/>
</dbReference>
<reference evidence="5" key="3">
    <citation type="submission" date="2022-01" db="UniProtKB">
        <authorList>
            <consortium name="EnsemblPlants"/>
        </authorList>
    </citation>
    <scope>IDENTIFICATION</scope>
    <source>
        <strain evidence="5">subsp. vulgare</strain>
    </source>
</reference>
<dbReference type="EnsemblPlants" id="HORVU.MOREX.r3.6HG0547990.1">
    <property type="protein sequence ID" value="HORVU.MOREX.r3.6HG0547990.1.CDS1"/>
    <property type="gene ID" value="HORVU.MOREX.r3.6HG0547990"/>
</dbReference>
<feature type="region of interest" description="Disordered" evidence="2">
    <location>
        <begin position="1"/>
        <end position="44"/>
    </location>
</feature>
<evidence type="ECO:0000256" key="2">
    <source>
        <dbReference type="SAM" id="MobiDB-lite"/>
    </source>
</evidence>
<dbReference type="CDD" id="cd16461">
    <property type="entry name" value="RING-H2_EL5-like"/>
    <property type="match status" value="1"/>
</dbReference>
<organism evidence="5 6">
    <name type="scientific">Hordeum vulgare subsp. vulgare</name>
    <name type="common">Domesticated barley</name>
    <dbReference type="NCBI Taxonomy" id="112509"/>
    <lineage>
        <taxon>Eukaryota</taxon>
        <taxon>Viridiplantae</taxon>
        <taxon>Streptophyta</taxon>
        <taxon>Embryophyta</taxon>
        <taxon>Tracheophyta</taxon>
        <taxon>Spermatophyta</taxon>
        <taxon>Magnoliopsida</taxon>
        <taxon>Liliopsida</taxon>
        <taxon>Poales</taxon>
        <taxon>Poaceae</taxon>
        <taxon>BOP clade</taxon>
        <taxon>Pooideae</taxon>
        <taxon>Triticodae</taxon>
        <taxon>Triticeae</taxon>
        <taxon>Hordeinae</taxon>
        <taxon>Hordeum</taxon>
    </lineage>
</organism>
<evidence type="ECO:0000256" key="1">
    <source>
        <dbReference type="PROSITE-ProRule" id="PRU00175"/>
    </source>
</evidence>
<dbReference type="GO" id="GO:0016567">
    <property type="term" value="P:protein ubiquitination"/>
    <property type="evidence" value="ECO:0000318"/>
    <property type="project" value="GO_Central"/>
</dbReference>
<keyword evidence="1" id="KW-0862">Zinc</keyword>
<evidence type="ECO:0000313" key="5">
    <source>
        <dbReference type="EnsemblPlants" id="HORVU.MOREX.r3.6HG0547990.1.CDS1"/>
    </source>
</evidence>
<evidence type="ECO:0000256" key="3">
    <source>
        <dbReference type="SAM" id="Phobius"/>
    </source>
</evidence>
<accession>A0A8I6YYY1</accession>
<keyword evidence="1" id="KW-0863">Zinc-finger</keyword>
<dbReference type="InterPro" id="IPR013083">
    <property type="entry name" value="Znf_RING/FYVE/PHD"/>
</dbReference>
<dbReference type="PROSITE" id="PS50089">
    <property type="entry name" value="ZF_RING_2"/>
    <property type="match status" value="1"/>
</dbReference>
<dbReference type="Pfam" id="PF13639">
    <property type="entry name" value="zf-RING_2"/>
    <property type="match status" value="1"/>
</dbReference>
<evidence type="ECO:0000259" key="4">
    <source>
        <dbReference type="PROSITE" id="PS50089"/>
    </source>
</evidence>
<evidence type="ECO:0000313" key="6">
    <source>
        <dbReference type="Proteomes" id="UP000011116"/>
    </source>
</evidence>
<proteinExistence type="predicted"/>
<dbReference type="UniPathway" id="UPA00143"/>
<feature type="transmembrane region" description="Helical" evidence="3">
    <location>
        <begin position="50"/>
        <end position="74"/>
    </location>
</feature>
<dbReference type="Gramene" id="HORVU.MOREX.r2.6HG0455440.1">
    <property type="protein sequence ID" value="HORVU.MOREX.r2.6HG0455440.1.CDS.1"/>
    <property type="gene ID" value="HORVU.MOREX.r2.6HG0455440"/>
</dbReference>
<reference evidence="5" key="2">
    <citation type="submission" date="2020-10" db="EMBL/GenBank/DDBJ databases">
        <authorList>
            <person name="Scholz U."/>
            <person name="Mascher M."/>
            <person name="Fiebig A."/>
        </authorList>
    </citation>
    <scope>NUCLEOTIDE SEQUENCE [LARGE SCALE GENOMIC DNA]</scope>
    <source>
        <strain evidence="5">cv. Morex</strain>
    </source>
</reference>
<dbReference type="AlphaFoldDB" id="A0A8I6YYY1"/>
<dbReference type="GO" id="GO:0008270">
    <property type="term" value="F:zinc ion binding"/>
    <property type="evidence" value="ECO:0007669"/>
    <property type="project" value="UniProtKB-KW"/>
</dbReference>
<protein>
    <recommendedName>
        <fullName evidence="4">RING-type domain-containing protein</fullName>
    </recommendedName>
</protein>
<dbReference type="SUPFAM" id="SSF57850">
    <property type="entry name" value="RING/U-box"/>
    <property type="match status" value="1"/>
</dbReference>
<keyword evidence="3" id="KW-1133">Transmembrane helix</keyword>
<dbReference type="PANTHER" id="PTHR45676">
    <property type="entry name" value="RING-H2 FINGER PROTEIN ATL51-RELATED"/>
    <property type="match status" value="1"/>
</dbReference>
<sequence length="234" mass="23993">MGVDDGHGHGPHASADGLPPSPCRPGDIPGKWMPRSEVPSTGQMGGPSSYAVAGMLLVAAAGALAGVLLALVALHAYTRGGRRRSGDRLRLRHSLPSISDGAVHGGVAVAPLQRGLDPAVLRVLPVVTAGADAGDCAVCLAGLERGEEARALPPCGHRFHVGCIDAWFRGNSTCPLCRADVEAPDDDAEAEVRIDVETGDAAVKGGAPATRRLSSGTDLDKTRRAFVSTRSASF</sequence>
<dbReference type="Gramene" id="HORVU.MOREX.r3.6HG0547990.1">
    <property type="protein sequence ID" value="HORVU.MOREX.r3.6HG0547990.1.CDS1"/>
    <property type="gene ID" value="HORVU.MOREX.r3.6HG0547990"/>
</dbReference>
<keyword evidence="3" id="KW-0472">Membrane</keyword>
<dbReference type="SMR" id="A0A8I6YYY1"/>
<name>A0A8I6YYY1_HORVV</name>
<dbReference type="PANTHER" id="PTHR45676:SF174">
    <property type="entry name" value="RING-TYPE DOMAIN-CONTAINING PROTEIN"/>
    <property type="match status" value="1"/>
</dbReference>
<dbReference type="FunFam" id="3.30.40.10:FF:000457">
    <property type="entry name" value="RING-H2 finger protein ATL3"/>
    <property type="match status" value="1"/>
</dbReference>
<reference evidence="6" key="1">
    <citation type="journal article" date="2012" name="Nature">
        <title>A physical, genetic and functional sequence assembly of the barley genome.</title>
        <authorList>
            <consortium name="The International Barley Genome Sequencing Consortium"/>
            <person name="Mayer K.F."/>
            <person name="Waugh R."/>
            <person name="Brown J.W."/>
            <person name="Schulman A."/>
            <person name="Langridge P."/>
            <person name="Platzer M."/>
            <person name="Fincher G.B."/>
            <person name="Muehlbauer G.J."/>
            <person name="Sato K."/>
            <person name="Close T.J."/>
            <person name="Wise R.P."/>
            <person name="Stein N."/>
        </authorList>
    </citation>
    <scope>NUCLEOTIDE SEQUENCE [LARGE SCALE GENOMIC DNA]</scope>
    <source>
        <strain evidence="6">cv. Morex</strain>
    </source>
</reference>
<dbReference type="SMART" id="SM00184">
    <property type="entry name" value="RING"/>
    <property type="match status" value="1"/>
</dbReference>
<keyword evidence="1" id="KW-0479">Metal-binding</keyword>
<keyword evidence="6" id="KW-1185">Reference proteome</keyword>
<keyword evidence="3" id="KW-0812">Transmembrane</keyword>
<dbReference type="Gene3D" id="3.30.40.10">
    <property type="entry name" value="Zinc/RING finger domain, C3HC4 (zinc finger)"/>
    <property type="match status" value="1"/>
</dbReference>
<dbReference type="Proteomes" id="UP000011116">
    <property type="component" value="Chromosome 6H"/>
</dbReference>